<proteinExistence type="predicted"/>
<feature type="transmembrane region" description="Helical" evidence="1">
    <location>
        <begin position="54"/>
        <end position="74"/>
    </location>
</feature>
<dbReference type="EMBL" id="UOFS01000011">
    <property type="protein sequence ID" value="VAW92169.1"/>
    <property type="molecule type" value="Genomic_DNA"/>
</dbReference>
<accession>A0A3B1A1X7</accession>
<feature type="transmembrane region" description="Helical" evidence="1">
    <location>
        <begin position="86"/>
        <end position="108"/>
    </location>
</feature>
<sequence length="141" mass="15502">MKINYNLMFAGVSTIILGVLFLGVIIGGADWYRFFGLGELIASQVEQGLFKPHALTFVLAITLILWGCYALSGAGLLKRLPLLKPCLVWITIIFSLRGIAFLPAYLFQAENVDSMILASSVLCIGFAITYALGLRQVWSRL</sequence>
<keyword evidence="1" id="KW-0472">Membrane</keyword>
<dbReference type="AlphaFoldDB" id="A0A3B1A1X7"/>
<gene>
    <name evidence="2" type="ORF">MNBD_GAMMA22-2390</name>
</gene>
<protein>
    <submittedName>
        <fullName evidence="2">Uncharacterized protein</fullName>
    </submittedName>
</protein>
<feature type="transmembrane region" description="Helical" evidence="1">
    <location>
        <begin position="114"/>
        <end position="134"/>
    </location>
</feature>
<evidence type="ECO:0000256" key="1">
    <source>
        <dbReference type="SAM" id="Phobius"/>
    </source>
</evidence>
<reference evidence="2" key="1">
    <citation type="submission" date="2018-06" db="EMBL/GenBank/DDBJ databases">
        <authorList>
            <person name="Zhirakovskaya E."/>
        </authorList>
    </citation>
    <scope>NUCLEOTIDE SEQUENCE</scope>
</reference>
<name>A0A3B1A1X7_9ZZZZ</name>
<keyword evidence="1" id="KW-1133">Transmembrane helix</keyword>
<keyword evidence="1" id="KW-0812">Transmembrane</keyword>
<organism evidence="2">
    <name type="scientific">hydrothermal vent metagenome</name>
    <dbReference type="NCBI Taxonomy" id="652676"/>
    <lineage>
        <taxon>unclassified sequences</taxon>
        <taxon>metagenomes</taxon>
        <taxon>ecological metagenomes</taxon>
    </lineage>
</organism>
<feature type="transmembrane region" description="Helical" evidence="1">
    <location>
        <begin position="7"/>
        <end position="34"/>
    </location>
</feature>
<evidence type="ECO:0000313" key="2">
    <source>
        <dbReference type="EMBL" id="VAW92169.1"/>
    </source>
</evidence>